<keyword evidence="1" id="KW-0560">Oxidoreductase</keyword>
<dbReference type="AlphaFoldDB" id="A0A1G1SXA9"/>
<protein>
    <submittedName>
        <fullName evidence="1">Spheroidene monooxygenase</fullName>
    </submittedName>
</protein>
<dbReference type="EMBL" id="MDZB01000133">
    <property type="protein sequence ID" value="OGX83242.1"/>
    <property type="molecule type" value="Genomic_DNA"/>
</dbReference>
<keyword evidence="2" id="KW-1185">Reference proteome</keyword>
<dbReference type="STRING" id="1908237.BEN47_17645"/>
<name>A0A1G1SXA9_9BACT</name>
<reference evidence="1 2" key="1">
    <citation type="submission" date="2016-08" db="EMBL/GenBank/DDBJ databases">
        <title>Hymenobacter coccineus sp. nov., Hymenobacter lapidarius sp. nov. and Hymenobacter glacialis sp. nov., isolated from Antarctic soil.</title>
        <authorList>
            <person name="Sedlacek I."/>
            <person name="Kralova S."/>
            <person name="Kyrova K."/>
            <person name="Maslanova I."/>
            <person name="Stankova E."/>
            <person name="Vrbovska V."/>
            <person name="Nemec M."/>
            <person name="Bartak M."/>
            <person name="Svec P."/>
            <person name="Busse H.-J."/>
            <person name="Pantucek R."/>
        </authorList>
    </citation>
    <scope>NUCLEOTIDE SEQUENCE [LARGE SCALE GENOMIC DNA]</scope>
    <source>
        <strain evidence="1 2">CCM 8643</strain>
    </source>
</reference>
<proteinExistence type="predicted"/>
<keyword evidence="1" id="KW-0503">Monooxygenase</keyword>
<evidence type="ECO:0000313" key="1">
    <source>
        <dbReference type="EMBL" id="OGX83242.1"/>
    </source>
</evidence>
<gene>
    <name evidence="1" type="ORF">BEN47_17645</name>
</gene>
<dbReference type="CDD" id="cd21650">
    <property type="entry name" value="CrtA-like"/>
    <property type="match status" value="1"/>
</dbReference>
<organism evidence="1 2">
    <name type="scientific">Hymenobacter lapidarius</name>
    <dbReference type="NCBI Taxonomy" id="1908237"/>
    <lineage>
        <taxon>Bacteria</taxon>
        <taxon>Pseudomonadati</taxon>
        <taxon>Bacteroidota</taxon>
        <taxon>Cytophagia</taxon>
        <taxon>Cytophagales</taxon>
        <taxon>Hymenobacteraceae</taxon>
        <taxon>Hymenobacter</taxon>
    </lineage>
</organism>
<comment type="caution">
    <text evidence="1">The sequence shown here is derived from an EMBL/GenBank/DDBJ whole genome shotgun (WGS) entry which is preliminary data.</text>
</comment>
<dbReference type="GO" id="GO:0004497">
    <property type="term" value="F:monooxygenase activity"/>
    <property type="evidence" value="ECO:0007669"/>
    <property type="project" value="UniProtKB-KW"/>
</dbReference>
<accession>A0A1G1SXA9</accession>
<dbReference type="OrthoDB" id="1122317at2"/>
<sequence length="217" mass="24009">MGTSPPALKRVPGLQFFKLLGSGAANGFGLWPNLDRYGFMSVWDDAAAAAAFFAQHPLWATYRQRSTELWTLQLAPLKSHGLWDGKTPFDYPNAHSGSENAPVAVLTRASIRLRKTPRFWQFVEPTSAALAQAVGVRAAIGLGELPVVRQATFSVWESAQAMQEYAYRDVRHREVIKLTRSEKWYGEEMFARFQVLGSQGTLDGQDPLAGLLASARP</sequence>
<dbReference type="InterPro" id="IPR049574">
    <property type="entry name" value="CrtA-like"/>
</dbReference>
<evidence type="ECO:0000313" key="2">
    <source>
        <dbReference type="Proteomes" id="UP000176294"/>
    </source>
</evidence>
<dbReference type="Proteomes" id="UP000176294">
    <property type="component" value="Unassembled WGS sequence"/>
</dbReference>